<keyword evidence="1" id="KW-0732">Signal</keyword>
<keyword evidence="4" id="KW-1185">Reference proteome</keyword>
<dbReference type="AlphaFoldDB" id="K2QH00"/>
<evidence type="ECO:0000259" key="2">
    <source>
        <dbReference type="PROSITE" id="PS51352"/>
    </source>
</evidence>
<evidence type="ECO:0000313" key="4">
    <source>
        <dbReference type="Proteomes" id="UP000007364"/>
    </source>
</evidence>
<evidence type="ECO:0000256" key="1">
    <source>
        <dbReference type="SAM" id="SignalP"/>
    </source>
</evidence>
<dbReference type="Gene3D" id="3.40.30.10">
    <property type="entry name" value="Glutaredoxin"/>
    <property type="match status" value="1"/>
</dbReference>
<dbReference type="InterPro" id="IPR036249">
    <property type="entry name" value="Thioredoxin-like_sf"/>
</dbReference>
<dbReference type="EMBL" id="AMSG01000035">
    <property type="protein sequence ID" value="EKF54012.1"/>
    <property type="molecule type" value="Genomic_DNA"/>
</dbReference>
<organism evidence="3 4">
    <name type="scientific">Galbibacter marinus</name>
    <dbReference type="NCBI Taxonomy" id="555500"/>
    <lineage>
        <taxon>Bacteria</taxon>
        <taxon>Pseudomonadati</taxon>
        <taxon>Bacteroidota</taxon>
        <taxon>Flavobacteriia</taxon>
        <taxon>Flavobacteriales</taxon>
        <taxon>Flavobacteriaceae</taxon>
        <taxon>Galbibacter</taxon>
    </lineage>
</organism>
<dbReference type="PROSITE" id="PS51352">
    <property type="entry name" value="THIOREDOXIN_2"/>
    <property type="match status" value="1"/>
</dbReference>
<name>K2QH00_9FLAO</name>
<accession>K2QH00</accession>
<dbReference type="eggNOG" id="COG0526">
    <property type="taxonomic scope" value="Bacteria"/>
</dbReference>
<protein>
    <recommendedName>
        <fullName evidence="2">Thioredoxin domain-containing protein</fullName>
    </recommendedName>
</protein>
<reference evidence="3 4" key="1">
    <citation type="journal article" date="2012" name="J. Bacteriol.">
        <title>Genome Sequence of Galbibacter marinum Type Strain ck-I2-15.</title>
        <authorList>
            <person name="Lai Q."/>
            <person name="Li C."/>
            <person name="Shao Z."/>
        </authorList>
    </citation>
    <scope>NUCLEOTIDE SEQUENCE [LARGE SCALE GENOMIC DNA]</scope>
    <source>
        <strain evidence="4">ck-I2-15</strain>
    </source>
</reference>
<dbReference type="OrthoDB" id="6398367at2"/>
<comment type="caution">
    <text evidence="3">The sequence shown here is derived from an EMBL/GenBank/DDBJ whole genome shotgun (WGS) entry which is preliminary data.</text>
</comment>
<dbReference type="CDD" id="cd02947">
    <property type="entry name" value="TRX_family"/>
    <property type="match status" value="1"/>
</dbReference>
<gene>
    <name evidence="3" type="ORF">I215_14581</name>
</gene>
<dbReference type="InterPro" id="IPR013766">
    <property type="entry name" value="Thioredoxin_domain"/>
</dbReference>
<dbReference type="RefSeq" id="WP_008992746.1">
    <property type="nucleotide sequence ID" value="NZ_AMSG01000035.1"/>
</dbReference>
<dbReference type="STRING" id="555500.I215_14581"/>
<dbReference type="PROSITE" id="PS51257">
    <property type="entry name" value="PROKAR_LIPOPROTEIN"/>
    <property type="match status" value="1"/>
</dbReference>
<dbReference type="Pfam" id="PF14595">
    <property type="entry name" value="Thioredoxin_9"/>
    <property type="match status" value="1"/>
</dbReference>
<dbReference type="Proteomes" id="UP000007364">
    <property type="component" value="Unassembled WGS sequence"/>
</dbReference>
<proteinExistence type="predicted"/>
<feature type="domain" description="Thioredoxin" evidence="2">
    <location>
        <begin position="37"/>
        <end position="189"/>
    </location>
</feature>
<dbReference type="SUPFAM" id="SSF52833">
    <property type="entry name" value="Thioredoxin-like"/>
    <property type="match status" value="1"/>
</dbReference>
<evidence type="ECO:0000313" key="3">
    <source>
        <dbReference type="EMBL" id="EKF54012.1"/>
    </source>
</evidence>
<feature type="signal peptide" evidence="1">
    <location>
        <begin position="1"/>
        <end position="22"/>
    </location>
</feature>
<feature type="chain" id="PRO_5003867045" description="Thioredoxin domain-containing protein" evidence="1">
    <location>
        <begin position="23"/>
        <end position="195"/>
    </location>
</feature>
<sequence>MKLLKYHIKTAAVLITLGLAFMACQSSSSKTNSESTVDYTTKASMYEAEDSILVGKHTRKQLEQTPYKEWFETNYKEYEIDKEVVSELEPLLDGVSVKVFMGTWCDDSQYHVPAFFKIMDQAGYKYTDFELYSMTEDKVTPQDFEQGLNITQVPTFIIYKDGKEVNRIVEYPLSSIEKDLLDIMQEKGYKNPYAL</sequence>